<dbReference type="WBParaSite" id="ALUE_0000232201-mRNA-1">
    <property type="protein sequence ID" value="ALUE_0000232201-mRNA-1"/>
    <property type="gene ID" value="ALUE_0000232201"/>
</dbReference>
<keyword evidence="1" id="KW-1185">Reference proteome</keyword>
<evidence type="ECO:0000313" key="1">
    <source>
        <dbReference type="Proteomes" id="UP000036681"/>
    </source>
</evidence>
<sequence length="51" mass="6160">MSLSWESVIINLILNSRYYHQRLYRGRRCLSQPSFITNRLFEVTRRLCGLV</sequence>
<dbReference type="AlphaFoldDB" id="A0A0M3HLC7"/>
<organism evidence="1 2">
    <name type="scientific">Ascaris lumbricoides</name>
    <name type="common">Giant roundworm</name>
    <dbReference type="NCBI Taxonomy" id="6252"/>
    <lineage>
        <taxon>Eukaryota</taxon>
        <taxon>Metazoa</taxon>
        <taxon>Ecdysozoa</taxon>
        <taxon>Nematoda</taxon>
        <taxon>Chromadorea</taxon>
        <taxon>Rhabditida</taxon>
        <taxon>Spirurina</taxon>
        <taxon>Ascaridomorpha</taxon>
        <taxon>Ascaridoidea</taxon>
        <taxon>Ascarididae</taxon>
        <taxon>Ascaris</taxon>
    </lineage>
</organism>
<evidence type="ECO:0000313" key="2">
    <source>
        <dbReference type="WBParaSite" id="ALUE_0000232201-mRNA-1"/>
    </source>
</evidence>
<accession>A0A0M3HLC7</accession>
<protein>
    <submittedName>
        <fullName evidence="2">Uncharacterized protein</fullName>
    </submittedName>
</protein>
<proteinExistence type="predicted"/>
<reference evidence="2" key="1">
    <citation type="submission" date="2017-02" db="UniProtKB">
        <authorList>
            <consortium name="WormBaseParasite"/>
        </authorList>
    </citation>
    <scope>IDENTIFICATION</scope>
</reference>
<dbReference type="Proteomes" id="UP000036681">
    <property type="component" value="Unplaced"/>
</dbReference>
<name>A0A0M3HLC7_ASCLU</name>